<evidence type="ECO:0000256" key="5">
    <source>
        <dbReference type="ARBA" id="ARBA00022519"/>
    </source>
</evidence>
<evidence type="ECO:0000256" key="7">
    <source>
        <dbReference type="ARBA" id="ARBA00022692"/>
    </source>
</evidence>
<evidence type="ECO:0000256" key="9">
    <source>
        <dbReference type="ARBA" id="ARBA00022989"/>
    </source>
</evidence>
<evidence type="ECO:0000256" key="3">
    <source>
        <dbReference type="ARBA" id="ARBA00022448"/>
    </source>
</evidence>
<evidence type="ECO:0000256" key="11">
    <source>
        <dbReference type="ARBA" id="ARBA00023136"/>
    </source>
</evidence>
<dbReference type="GO" id="GO:0005886">
    <property type="term" value="C:plasma membrane"/>
    <property type="evidence" value="ECO:0007669"/>
    <property type="project" value="UniProtKB-SubCell"/>
</dbReference>
<feature type="transmembrane region" description="Helical" evidence="13">
    <location>
        <begin position="286"/>
        <end position="305"/>
    </location>
</feature>
<comment type="caution">
    <text evidence="15">The sequence shown here is derived from an EMBL/GenBank/DDBJ whole genome shotgun (WGS) entry which is preliminary data.</text>
</comment>
<keyword evidence="5" id="KW-0997">Cell inner membrane</keyword>
<feature type="binding site" evidence="12">
    <location>
        <position position="330"/>
    </location>
    <ligand>
        <name>K(+)</name>
        <dbReference type="ChEBI" id="CHEBI:29103"/>
    </ligand>
</feature>
<keyword evidence="9 13" id="KW-1133">Transmembrane helix</keyword>
<keyword evidence="10" id="KW-0406">Ion transport</keyword>
<feature type="signal peptide" evidence="14">
    <location>
        <begin position="1"/>
        <end position="22"/>
    </location>
</feature>
<feature type="chain" id="PRO_5041958673" evidence="14">
    <location>
        <begin position="23"/>
        <end position="501"/>
    </location>
</feature>
<dbReference type="Pfam" id="PF02386">
    <property type="entry name" value="TrkH"/>
    <property type="match status" value="1"/>
</dbReference>
<reference evidence="15" key="1">
    <citation type="submission" date="2021-01" db="EMBL/GenBank/DDBJ databases">
        <title>Modified the classification status of verrucomicrobia.</title>
        <authorList>
            <person name="Feng X."/>
        </authorList>
    </citation>
    <scope>NUCLEOTIDE SEQUENCE</scope>
    <source>
        <strain evidence="15">5K15</strain>
    </source>
</reference>
<evidence type="ECO:0000256" key="6">
    <source>
        <dbReference type="ARBA" id="ARBA00022538"/>
    </source>
</evidence>
<keyword evidence="16" id="KW-1185">Reference proteome</keyword>
<feature type="transmembrane region" description="Helical" evidence="13">
    <location>
        <begin position="193"/>
        <end position="212"/>
    </location>
</feature>
<keyword evidence="4" id="KW-1003">Cell membrane</keyword>
<accession>A0AAE2SC35</accession>
<evidence type="ECO:0000256" key="8">
    <source>
        <dbReference type="ARBA" id="ARBA00022958"/>
    </source>
</evidence>
<evidence type="ECO:0000256" key="4">
    <source>
        <dbReference type="ARBA" id="ARBA00022475"/>
    </source>
</evidence>
<keyword evidence="6" id="KW-0633">Potassium transport</keyword>
<proteinExistence type="inferred from homology"/>
<feature type="binding site" evidence="12">
    <location>
        <position position="450"/>
    </location>
    <ligand>
        <name>K(+)</name>
        <dbReference type="ChEBI" id="CHEBI:29103"/>
    </ligand>
</feature>
<keyword evidence="8 12" id="KW-0630">Potassium</keyword>
<dbReference type="InterPro" id="IPR003445">
    <property type="entry name" value="Cat_transpt"/>
</dbReference>
<keyword evidence="12" id="KW-0479">Metal-binding</keyword>
<feature type="transmembrane region" description="Helical" evidence="13">
    <location>
        <begin position="253"/>
        <end position="274"/>
    </location>
</feature>
<evidence type="ECO:0000256" key="12">
    <source>
        <dbReference type="PIRSR" id="PIRSR006247-1"/>
    </source>
</evidence>
<feature type="binding site" evidence="12">
    <location>
        <position position="230"/>
    </location>
    <ligand>
        <name>K(+)</name>
        <dbReference type="ChEBI" id="CHEBI:29103"/>
    </ligand>
</feature>
<evidence type="ECO:0000256" key="14">
    <source>
        <dbReference type="SAM" id="SignalP"/>
    </source>
</evidence>
<comment type="subcellular location">
    <subcellularLocation>
        <location evidence="1">Cell inner membrane</location>
        <topology evidence="1">Multi-pass membrane protein</topology>
    </subcellularLocation>
</comment>
<feature type="binding site" evidence="12">
    <location>
        <position position="329"/>
    </location>
    <ligand>
        <name>K(+)</name>
        <dbReference type="ChEBI" id="CHEBI:29103"/>
    </ligand>
</feature>
<organism evidence="15 16">
    <name type="scientific">Oceaniferula flava</name>
    <dbReference type="NCBI Taxonomy" id="2800421"/>
    <lineage>
        <taxon>Bacteria</taxon>
        <taxon>Pseudomonadati</taxon>
        <taxon>Verrucomicrobiota</taxon>
        <taxon>Verrucomicrobiia</taxon>
        <taxon>Verrucomicrobiales</taxon>
        <taxon>Verrucomicrobiaceae</taxon>
        <taxon>Oceaniferula</taxon>
    </lineage>
</organism>
<keyword evidence="11 13" id="KW-0472">Membrane</keyword>
<dbReference type="PIRSF" id="PIRSF006247">
    <property type="entry name" value="TrkH"/>
    <property type="match status" value="1"/>
</dbReference>
<feature type="transmembrane region" description="Helical" evidence="13">
    <location>
        <begin position="473"/>
        <end position="498"/>
    </location>
</feature>
<dbReference type="PANTHER" id="PTHR32024:SF2">
    <property type="entry name" value="TRK SYSTEM POTASSIUM UPTAKE PROTEIN TRKG-RELATED"/>
    <property type="match status" value="1"/>
</dbReference>
<dbReference type="GO" id="GO:0015379">
    <property type="term" value="F:potassium:chloride symporter activity"/>
    <property type="evidence" value="ECO:0007669"/>
    <property type="project" value="InterPro"/>
</dbReference>
<dbReference type="RefSeq" id="WP_309489283.1">
    <property type="nucleotide sequence ID" value="NZ_JAENIG010000003.1"/>
</dbReference>
<feature type="transmembrane region" description="Helical" evidence="13">
    <location>
        <begin position="343"/>
        <end position="365"/>
    </location>
</feature>
<gene>
    <name evidence="15" type="ORF">JIN83_06880</name>
</gene>
<evidence type="ECO:0000256" key="2">
    <source>
        <dbReference type="ARBA" id="ARBA00009137"/>
    </source>
</evidence>
<evidence type="ECO:0000256" key="13">
    <source>
        <dbReference type="SAM" id="Phobius"/>
    </source>
</evidence>
<feature type="binding site" evidence="12">
    <location>
        <position position="114"/>
    </location>
    <ligand>
        <name>K(+)</name>
        <dbReference type="ChEBI" id="CHEBI:29103"/>
    </ligand>
</feature>
<feature type="transmembrane region" description="Helical" evidence="13">
    <location>
        <begin position="44"/>
        <end position="62"/>
    </location>
</feature>
<dbReference type="Proteomes" id="UP000634206">
    <property type="component" value="Unassembled WGS sequence"/>
</dbReference>
<dbReference type="PANTHER" id="PTHR32024">
    <property type="entry name" value="TRK SYSTEM POTASSIUM UPTAKE PROTEIN TRKG-RELATED"/>
    <property type="match status" value="1"/>
</dbReference>
<sequence length="501" mass="54528">MNFRILAKFLGALLLLESLAMAACGAFAWFDTVAGDEVARDSLFLSAAVVALGGILLMVCGIGKIDRIPRREGIVVVGLGWILCAFAGSLPYVLGEPRLHWAPAFFESASGFSTTGSSVLSGDPNEALNIASWPRGILMWRSVTQWLGGMGILVLFVAILSYLGMGSKSLFRNESSFQTGEVSTARIRDTALILWKVYVCITAICAIGLKAMGLTSYNAISHAFTVVSTGGFSPHNESVGYYSNWGNGWLIEFWLSLFMVICSISFLVWVVLMRKRWKRLRNEEEGRFFILICLGSTLLMAFGVAESQGIPFATALRQCWFTVTSIVSTTGFGTVDYTLWPGYVMVIIAMLMLLGGCSGSTAGGIKVSRLIVFLKTARFEIVKAFRPNQVFRMHVNGNPLDAGERSQTLLFMALYTFILVVSCLLVALLEVGNGMDMMSAFGAVIATLSNIGPGFGEVGPSSNFGHLMPATQVFLALLMILGRLELYALLVLFVPSLWKHY</sequence>
<comment type="similarity">
    <text evidence="2">Belongs to the TrkH potassium transport family.</text>
</comment>
<evidence type="ECO:0000313" key="16">
    <source>
        <dbReference type="Proteomes" id="UP000634206"/>
    </source>
</evidence>
<dbReference type="InterPro" id="IPR004772">
    <property type="entry name" value="TrkH"/>
</dbReference>
<name>A0AAE2SC35_9BACT</name>
<evidence type="ECO:0000313" key="15">
    <source>
        <dbReference type="EMBL" id="MBK1854677.1"/>
    </source>
</evidence>
<evidence type="ECO:0000256" key="10">
    <source>
        <dbReference type="ARBA" id="ARBA00023065"/>
    </source>
</evidence>
<dbReference type="EMBL" id="JAENIG010000003">
    <property type="protein sequence ID" value="MBK1854677.1"/>
    <property type="molecule type" value="Genomic_DNA"/>
</dbReference>
<dbReference type="AlphaFoldDB" id="A0AAE2SC35"/>
<feature type="transmembrane region" description="Helical" evidence="13">
    <location>
        <begin position="409"/>
        <end position="429"/>
    </location>
</feature>
<protein>
    <submittedName>
        <fullName evidence="15">TrkH family potassium uptake protein</fullName>
    </submittedName>
</protein>
<dbReference type="GO" id="GO:0046872">
    <property type="term" value="F:metal ion binding"/>
    <property type="evidence" value="ECO:0007669"/>
    <property type="project" value="UniProtKB-KW"/>
</dbReference>
<keyword evidence="3" id="KW-0813">Transport</keyword>
<evidence type="ECO:0000256" key="1">
    <source>
        <dbReference type="ARBA" id="ARBA00004429"/>
    </source>
</evidence>
<keyword evidence="7 13" id="KW-0812">Transmembrane</keyword>
<feature type="transmembrane region" description="Helical" evidence="13">
    <location>
        <begin position="143"/>
        <end position="163"/>
    </location>
</feature>
<feature type="transmembrane region" description="Helical" evidence="13">
    <location>
        <begin position="74"/>
        <end position="94"/>
    </location>
</feature>
<keyword evidence="14" id="KW-0732">Signal</keyword>
<feature type="binding site" evidence="12">
    <location>
        <position position="115"/>
    </location>
    <ligand>
        <name>K(+)</name>
        <dbReference type="ChEBI" id="CHEBI:29103"/>
    </ligand>
</feature>